<dbReference type="PROSITE" id="PS50145">
    <property type="entry name" value="ZF_TRAF"/>
    <property type="match status" value="2"/>
</dbReference>
<proteinExistence type="predicted"/>
<evidence type="ECO:0000259" key="7">
    <source>
        <dbReference type="PROSITE" id="PS50145"/>
    </source>
</evidence>
<evidence type="ECO:0000256" key="1">
    <source>
        <dbReference type="ARBA" id="ARBA00022723"/>
    </source>
</evidence>
<feature type="zinc finger region" description="TRAF-type" evidence="4">
    <location>
        <begin position="1054"/>
        <end position="1102"/>
    </location>
</feature>
<organism evidence="8 9">
    <name type="scientific">Triparma verrucosa</name>
    <dbReference type="NCBI Taxonomy" id="1606542"/>
    <lineage>
        <taxon>Eukaryota</taxon>
        <taxon>Sar</taxon>
        <taxon>Stramenopiles</taxon>
        <taxon>Ochrophyta</taxon>
        <taxon>Bolidophyceae</taxon>
        <taxon>Parmales</taxon>
        <taxon>Triparmaceae</taxon>
        <taxon>Triparma</taxon>
    </lineage>
</organism>
<feature type="compositionally biased region" description="Basic and acidic residues" evidence="6">
    <location>
        <begin position="744"/>
        <end position="755"/>
    </location>
</feature>
<dbReference type="InterPro" id="IPR013320">
    <property type="entry name" value="ConA-like_dom_sf"/>
</dbReference>
<evidence type="ECO:0000256" key="6">
    <source>
        <dbReference type="SAM" id="MobiDB-lite"/>
    </source>
</evidence>
<feature type="region of interest" description="Disordered" evidence="6">
    <location>
        <begin position="144"/>
        <end position="187"/>
    </location>
</feature>
<evidence type="ECO:0000313" key="9">
    <source>
        <dbReference type="Proteomes" id="UP001165160"/>
    </source>
</evidence>
<keyword evidence="5" id="KW-0175">Coiled coil</keyword>
<feature type="domain" description="TRAF-type" evidence="7">
    <location>
        <begin position="1054"/>
        <end position="1102"/>
    </location>
</feature>
<evidence type="ECO:0000313" key="8">
    <source>
        <dbReference type="EMBL" id="GMH89877.1"/>
    </source>
</evidence>
<feature type="zinc finger region" description="TRAF-type" evidence="4">
    <location>
        <begin position="356"/>
        <end position="393"/>
    </location>
</feature>
<feature type="coiled-coil region" evidence="5">
    <location>
        <begin position="1136"/>
        <end position="1166"/>
    </location>
</feature>
<dbReference type="SUPFAM" id="SSF49899">
    <property type="entry name" value="Concanavalin A-like lectins/glucanases"/>
    <property type="match status" value="1"/>
</dbReference>
<protein>
    <recommendedName>
        <fullName evidence="7">TRAF-type domain-containing protein</fullName>
    </recommendedName>
</protein>
<reference evidence="9" key="1">
    <citation type="journal article" date="2023" name="Commun. Biol.">
        <title>Genome analysis of Parmales, the sister group of diatoms, reveals the evolutionary specialization of diatoms from phago-mixotrophs to photoautotrophs.</title>
        <authorList>
            <person name="Ban H."/>
            <person name="Sato S."/>
            <person name="Yoshikawa S."/>
            <person name="Yamada K."/>
            <person name="Nakamura Y."/>
            <person name="Ichinomiya M."/>
            <person name="Sato N."/>
            <person name="Blanc-Mathieu R."/>
            <person name="Endo H."/>
            <person name="Kuwata A."/>
            <person name="Ogata H."/>
        </authorList>
    </citation>
    <scope>NUCLEOTIDE SEQUENCE [LARGE SCALE GENOMIC DNA]</scope>
    <source>
        <strain evidence="9">NIES 3699</strain>
    </source>
</reference>
<evidence type="ECO:0000256" key="2">
    <source>
        <dbReference type="ARBA" id="ARBA00022771"/>
    </source>
</evidence>
<dbReference type="PANTHER" id="PTHR10131:SF94">
    <property type="entry name" value="TNF RECEPTOR-ASSOCIATED FACTOR 4"/>
    <property type="match status" value="1"/>
</dbReference>
<keyword evidence="9" id="KW-1185">Reference proteome</keyword>
<keyword evidence="1 4" id="KW-0479">Metal-binding</keyword>
<dbReference type="InterPro" id="IPR001293">
    <property type="entry name" value="Znf_TRAF"/>
</dbReference>
<dbReference type="Proteomes" id="UP001165160">
    <property type="component" value="Unassembled WGS sequence"/>
</dbReference>
<name>A0A9W7BG96_9STRA</name>
<feature type="compositionally biased region" description="Basic residues" evidence="6">
    <location>
        <begin position="756"/>
        <end position="765"/>
    </location>
</feature>
<feature type="compositionally biased region" description="Basic and acidic residues" evidence="6">
    <location>
        <begin position="603"/>
        <end position="615"/>
    </location>
</feature>
<dbReference type="Gene3D" id="3.30.40.10">
    <property type="entry name" value="Zinc/RING finger domain, C3HC4 (zinc finger)"/>
    <property type="match status" value="3"/>
</dbReference>
<feature type="domain" description="TRAF-type" evidence="7">
    <location>
        <begin position="356"/>
        <end position="393"/>
    </location>
</feature>
<keyword evidence="2 4" id="KW-0863">Zinc-finger</keyword>
<comment type="caution">
    <text evidence="8">The sequence shown here is derived from an EMBL/GenBank/DDBJ whole genome shotgun (WGS) entry which is preliminary data.</text>
</comment>
<dbReference type="Pfam" id="PF02176">
    <property type="entry name" value="zf-TRAF"/>
    <property type="match status" value="1"/>
</dbReference>
<feature type="region of interest" description="Disordered" evidence="6">
    <location>
        <begin position="1"/>
        <end position="44"/>
    </location>
</feature>
<feature type="region of interest" description="Disordered" evidence="6">
    <location>
        <begin position="603"/>
        <end position="638"/>
    </location>
</feature>
<keyword evidence="3 4" id="KW-0862">Zinc</keyword>
<dbReference type="InterPro" id="IPR013083">
    <property type="entry name" value="Znf_RING/FYVE/PHD"/>
</dbReference>
<accession>A0A9W7BG96</accession>
<dbReference type="EMBL" id="BRXX01000099">
    <property type="protein sequence ID" value="GMH89877.1"/>
    <property type="molecule type" value="Genomic_DNA"/>
</dbReference>
<dbReference type="Gene3D" id="2.60.120.200">
    <property type="match status" value="1"/>
</dbReference>
<dbReference type="GO" id="GO:0008270">
    <property type="term" value="F:zinc ion binding"/>
    <property type="evidence" value="ECO:0007669"/>
    <property type="project" value="UniProtKB-KW"/>
</dbReference>
<evidence type="ECO:0000256" key="3">
    <source>
        <dbReference type="ARBA" id="ARBA00022833"/>
    </source>
</evidence>
<dbReference type="PANTHER" id="PTHR10131">
    <property type="entry name" value="TNF RECEPTOR ASSOCIATED FACTOR"/>
    <property type="match status" value="1"/>
</dbReference>
<feature type="region of interest" description="Disordered" evidence="6">
    <location>
        <begin position="733"/>
        <end position="783"/>
    </location>
</feature>
<gene>
    <name evidence="8" type="ORF">TrVE_jg7987</name>
</gene>
<feature type="compositionally biased region" description="Basic and acidic residues" evidence="6">
    <location>
        <begin position="144"/>
        <end position="167"/>
    </location>
</feature>
<sequence>MNMFSSNNSRERRINKRLPASPTPDDEFESVKPPALGNFTEETEELQRTNRINLYPYCLRQDEKMQMSYSPVKHLRAQASHQKHAEELAAQGIIENKKLSFALPVKTPFQLKLEAEAEEVKKLEMQMQRLKDEEDRWIEALKEDADEEAKRQEAEAAKKKGRKESVVTKKRRPLPASSPPQFQVLDNETSDLDSTTNMIDCPQCCGKMIRIQDVASHAKVCTSREITCPEVGCNARILFCDIKSHKATTCKIAIRRQKLLGQKKAREEEEKEAMLEKAASPAKKTKTAEELLQEQINRERVENARVRWLQSAELKLMRIEDSRTDKRELEAELFDVFDIDPDIAERAKKARLRHQEVACPNCGEPVVAMFLNKHINTVCVNRKVPCRNWELGCPAFIRLRDRATHENVEHLLKPRPCIRWTGNAGYVDIGEEEDIKPPWTAEFWVYRSSAFECAINTTRKALAAAEKKEELREIAEDSMKMLLKGEQMLAELAQRVAKKRTPELMREKERVTEQLIDMAKDNEAKIRAAAYKKIEYRMLVKASSNALIEYDREEGSNLDSLVVNLGEIKEAEPEVKLEKVEEEAAPKKAFGQGFEFIEAEAGAKTETGETSRMETETNVPPAEQQEGRAKEEGIIEEAEDEVKVKEDVDVDLAEGPPKTPKTPAVPYSEVLEQHLPHTPPMTAASSNRPFTAVNKMEPPPPVEWHGNGRSLMQHIHAEALLVNVNEKMEEDEIASSAEAKAAARRAEEHAKMKAQKDKKKGKGRRGKADKADRKERRKKHREEVHGVRLEEQIRLETIGTGGVDLLASSSRSRLGLNHTKEGKLGFSVAGKGEFTVNTKVPRGEWVHIAYVAFKPPKKRVAIYMNGRLIGYEDGVKCNLPMDKIGSDSHCLQGFVQEVRYWATQRSKQELKKYMHELLPENATEEGLLGWWTFEEGEGRFAFDVSDQRYQSKICGRGTRWVTADDLNVPAPTPAWRERACCKVEIRRAKLAKAGRTQLAPCECPYGCGAPLLKKDVKFHTTFMCKEIVEEPPDWLHGEVRRKRSELAELGQKQMEEVECPSGCDMILKRKDVKKHLKDDCEYRMMQCSNPGCTTFVPLIRLKAHEQFFCESEYAVTKKEMVKKVREKVGYPTPWRLWDMQRNNEKIEEKKAEVEEMKEVAPKKEAEVVEIVDNADVFN</sequence>
<evidence type="ECO:0000256" key="5">
    <source>
        <dbReference type="SAM" id="Coils"/>
    </source>
</evidence>
<dbReference type="AlphaFoldDB" id="A0A9W7BG96"/>
<dbReference type="SUPFAM" id="SSF49599">
    <property type="entry name" value="TRAF domain-like"/>
    <property type="match status" value="2"/>
</dbReference>
<evidence type="ECO:0000256" key="4">
    <source>
        <dbReference type="PROSITE-ProRule" id="PRU00207"/>
    </source>
</evidence>